<sequence length="94" mass="10644">MLVNNNKYGDDYGLHLSSLRLQYTLDGDVVFRFIHASVLITEVFIQSDNNDKSESESCKSPTPVLFNDDARRISIRHCEILKSITLNVLARSQG</sequence>
<evidence type="ECO:0000313" key="1">
    <source>
        <dbReference type="EMBL" id="GJT48297.1"/>
    </source>
</evidence>
<dbReference type="EMBL" id="BQNB010016142">
    <property type="protein sequence ID" value="GJT48297.1"/>
    <property type="molecule type" value="Genomic_DNA"/>
</dbReference>
<name>A0ABQ5ECS4_9ASTR</name>
<organism evidence="1 2">
    <name type="scientific">Tanacetum coccineum</name>
    <dbReference type="NCBI Taxonomy" id="301880"/>
    <lineage>
        <taxon>Eukaryota</taxon>
        <taxon>Viridiplantae</taxon>
        <taxon>Streptophyta</taxon>
        <taxon>Embryophyta</taxon>
        <taxon>Tracheophyta</taxon>
        <taxon>Spermatophyta</taxon>
        <taxon>Magnoliopsida</taxon>
        <taxon>eudicotyledons</taxon>
        <taxon>Gunneridae</taxon>
        <taxon>Pentapetalae</taxon>
        <taxon>asterids</taxon>
        <taxon>campanulids</taxon>
        <taxon>Asterales</taxon>
        <taxon>Asteraceae</taxon>
        <taxon>Asteroideae</taxon>
        <taxon>Anthemideae</taxon>
        <taxon>Anthemidinae</taxon>
        <taxon>Tanacetum</taxon>
    </lineage>
</organism>
<keyword evidence="2" id="KW-1185">Reference proteome</keyword>
<dbReference type="Proteomes" id="UP001151760">
    <property type="component" value="Unassembled WGS sequence"/>
</dbReference>
<gene>
    <name evidence="1" type="ORF">Tco_0974454</name>
</gene>
<comment type="caution">
    <text evidence="1">The sequence shown here is derived from an EMBL/GenBank/DDBJ whole genome shotgun (WGS) entry which is preliminary data.</text>
</comment>
<reference evidence="1" key="2">
    <citation type="submission" date="2022-01" db="EMBL/GenBank/DDBJ databases">
        <authorList>
            <person name="Yamashiro T."/>
            <person name="Shiraishi A."/>
            <person name="Satake H."/>
            <person name="Nakayama K."/>
        </authorList>
    </citation>
    <scope>NUCLEOTIDE SEQUENCE</scope>
</reference>
<reference evidence="1" key="1">
    <citation type="journal article" date="2022" name="Int. J. Mol. Sci.">
        <title>Draft Genome of Tanacetum Coccineum: Genomic Comparison of Closely Related Tanacetum-Family Plants.</title>
        <authorList>
            <person name="Yamashiro T."/>
            <person name="Shiraishi A."/>
            <person name="Nakayama K."/>
            <person name="Satake H."/>
        </authorList>
    </citation>
    <scope>NUCLEOTIDE SEQUENCE</scope>
</reference>
<proteinExistence type="predicted"/>
<protein>
    <submittedName>
        <fullName evidence="1">Uncharacterized protein</fullName>
    </submittedName>
</protein>
<accession>A0ABQ5ECS4</accession>
<evidence type="ECO:0000313" key="2">
    <source>
        <dbReference type="Proteomes" id="UP001151760"/>
    </source>
</evidence>